<dbReference type="Proteomes" id="UP000275368">
    <property type="component" value="Chromosome"/>
</dbReference>
<accession>A0A3G9J7B8</accession>
<proteinExistence type="predicted"/>
<evidence type="ECO:0000313" key="2">
    <source>
        <dbReference type="Proteomes" id="UP000275368"/>
    </source>
</evidence>
<evidence type="ECO:0000313" key="1">
    <source>
        <dbReference type="EMBL" id="BBH20753.1"/>
    </source>
</evidence>
<dbReference type="RefSeq" id="WP_221226686.1">
    <property type="nucleotide sequence ID" value="NZ_JACHXC010000005.1"/>
</dbReference>
<keyword evidence="2" id="KW-1185">Reference proteome</keyword>
<protein>
    <submittedName>
        <fullName evidence="1">Uncharacterized protein</fullName>
    </submittedName>
</protein>
<dbReference type="KEGG" id="pbk:Back11_20980"/>
<organism evidence="1 2">
    <name type="scientific">Paenibacillus baekrokdamisoli</name>
    <dbReference type="NCBI Taxonomy" id="1712516"/>
    <lineage>
        <taxon>Bacteria</taxon>
        <taxon>Bacillati</taxon>
        <taxon>Bacillota</taxon>
        <taxon>Bacilli</taxon>
        <taxon>Bacillales</taxon>
        <taxon>Paenibacillaceae</taxon>
        <taxon>Paenibacillus</taxon>
    </lineage>
</organism>
<gene>
    <name evidence="1" type="ORF">Back11_20980</name>
</gene>
<reference evidence="1 2" key="1">
    <citation type="submission" date="2018-11" db="EMBL/GenBank/DDBJ databases">
        <title>Complete genome sequence of Paenibacillus baekrokdamisoli strain KCTC 33723.</title>
        <authorList>
            <person name="Kang S.W."/>
            <person name="Lee K.C."/>
            <person name="Kim K.K."/>
            <person name="Kim J.S."/>
            <person name="Kim D.S."/>
            <person name="Ko S.H."/>
            <person name="Yang S.H."/>
            <person name="Lee J.S."/>
        </authorList>
    </citation>
    <scope>NUCLEOTIDE SEQUENCE [LARGE SCALE GENOMIC DNA]</scope>
    <source>
        <strain evidence="1 2">KCTC 33723</strain>
    </source>
</reference>
<dbReference type="AlphaFoldDB" id="A0A3G9J7B8"/>
<dbReference type="EMBL" id="AP019308">
    <property type="protein sequence ID" value="BBH20753.1"/>
    <property type="molecule type" value="Genomic_DNA"/>
</dbReference>
<sequence length="66" mass="7606">MLVVFAVLFYLSEQLEDNYHMKGIAKGATLSIRMAVLCLTSYVTGKITDYVLENNLDRHRPLLPYR</sequence>
<name>A0A3G9J7B8_9BACL</name>